<dbReference type="GO" id="GO:0005737">
    <property type="term" value="C:cytoplasm"/>
    <property type="evidence" value="ECO:0007669"/>
    <property type="project" value="TreeGrafter"/>
</dbReference>
<proteinExistence type="predicted"/>
<dbReference type="PRINTS" id="PR00633">
    <property type="entry name" value="RCCNDNSATION"/>
</dbReference>
<dbReference type="SUPFAM" id="SSF50985">
    <property type="entry name" value="RCC1/BLIP-II"/>
    <property type="match status" value="2"/>
</dbReference>
<dbReference type="InterPro" id="IPR000408">
    <property type="entry name" value="Reg_chr_condens"/>
</dbReference>
<dbReference type="InterPro" id="IPR051709">
    <property type="entry name" value="Ub-ligase/GTPase-reg"/>
</dbReference>
<keyword evidence="4" id="KW-1185">Reference proteome</keyword>
<dbReference type="eggNOG" id="COG5184">
    <property type="taxonomic scope" value="Bacteria"/>
</dbReference>
<gene>
    <name evidence="3" type="ORF">D187_004474</name>
</gene>
<dbReference type="PROSITE" id="PS50012">
    <property type="entry name" value="RCC1_3"/>
    <property type="match status" value="7"/>
</dbReference>
<evidence type="ECO:0000259" key="2">
    <source>
        <dbReference type="Pfam" id="PF25390"/>
    </source>
</evidence>
<dbReference type="PANTHER" id="PTHR45622">
    <property type="entry name" value="UBIQUITIN-PROTEIN LIGASE E3A-RELATED"/>
    <property type="match status" value="1"/>
</dbReference>
<dbReference type="AlphaFoldDB" id="S9P0F9"/>
<dbReference type="Proteomes" id="UP000011682">
    <property type="component" value="Unassembled WGS sequence"/>
</dbReference>
<dbReference type="Pfam" id="PF00415">
    <property type="entry name" value="RCC1"/>
    <property type="match status" value="1"/>
</dbReference>
<dbReference type="Pfam" id="PF25390">
    <property type="entry name" value="WD40_RLD"/>
    <property type="match status" value="1"/>
</dbReference>
<dbReference type="PROSITE" id="PS00626">
    <property type="entry name" value="RCC1_2"/>
    <property type="match status" value="3"/>
</dbReference>
<dbReference type="InterPro" id="IPR058923">
    <property type="entry name" value="RCC1-like_dom"/>
</dbReference>
<feature type="domain" description="RCC1-like" evidence="2">
    <location>
        <begin position="140"/>
        <end position="376"/>
    </location>
</feature>
<dbReference type="EMBL" id="ANAH02000028">
    <property type="protein sequence ID" value="EPX57940.1"/>
    <property type="molecule type" value="Genomic_DNA"/>
</dbReference>
<reference evidence="3" key="1">
    <citation type="submission" date="2013-05" db="EMBL/GenBank/DDBJ databases">
        <title>Genome assembly of Cystobacter fuscus DSM 2262.</title>
        <authorList>
            <person name="Sharma G."/>
            <person name="Khatri I."/>
            <person name="Kaur C."/>
            <person name="Mayilraj S."/>
            <person name="Subramanian S."/>
        </authorList>
    </citation>
    <scope>NUCLEOTIDE SEQUENCE [LARGE SCALE GENOMIC DNA]</scope>
    <source>
        <strain evidence="3">DSM 2262</strain>
    </source>
</reference>
<name>S9P0F9_CYSF2</name>
<evidence type="ECO:0000256" key="1">
    <source>
        <dbReference type="ARBA" id="ARBA00022737"/>
    </source>
</evidence>
<dbReference type="InterPro" id="IPR009091">
    <property type="entry name" value="RCC1/BLIP-II"/>
</dbReference>
<keyword evidence="1" id="KW-0677">Repeat</keyword>
<protein>
    <submittedName>
        <fullName evidence="3">BNR repeat domain protein</fullName>
    </submittedName>
</protein>
<dbReference type="PANTHER" id="PTHR45622:SF70">
    <property type="entry name" value="SECRETION-REGULATING GUANINE NUCLEOTIDE EXCHANGE FACTOR"/>
    <property type="match status" value="1"/>
</dbReference>
<dbReference type="OrthoDB" id="9758365at2"/>
<accession>S9P0F9</accession>
<sequence>MTRNPAAPGGHALLLLLAGLLGAWGCVDFDKDVEAYCQRNPSVCLTSLPDGGSQPAPITHVSSRGQHSLARRSDGSVWAWGENTTGQLGDGTTTLRSTPTKIATLSNMERVAAGHGHSLALRAGKVWAWGKPDSGAIKTAPVEVPGLSDVVAIAAGFSHSLALSQSGQVWSWGNDNAGHANNTPVQVEGLPGIKAIAAGVSYSLALGTDGSVWAWGDNTLGQLGSDTPSSATPVKVAELPMITFIAAGSTHALALDTAGGVWTWGANDHGQLGDGTTSTKRSQPQQVSGLANIQALAGGNGHSLALNSANDVMAWGRDSAGQLGDDLSLKDQSRPVKTSSLTNATAISAGHSHSLAVLSDGSLFAWGSNENGRLGVILPLPSETIPTPLPVAFP</sequence>
<dbReference type="Gene3D" id="2.130.10.30">
    <property type="entry name" value="Regulator of chromosome condensation 1/beta-lactamase-inhibitor protein II"/>
    <property type="match status" value="2"/>
</dbReference>
<comment type="caution">
    <text evidence="3">The sequence shown here is derived from an EMBL/GenBank/DDBJ whole genome shotgun (WGS) entry which is preliminary data.</text>
</comment>
<organism evidence="3 4">
    <name type="scientific">Cystobacter fuscus (strain ATCC 25194 / DSM 2262 / NBRC 100088 / M29)</name>
    <dbReference type="NCBI Taxonomy" id="1242864"/>
    <lineage>
        <taxon>Bacteria</taxon>
        <taxon>Pseudomonadati</taxon>
        <taxon>Myxococcota</taxon>
        <taxon>Myxococcia</taxon>
        <taxon>Myxococcales</taxon>
        <taxon>Cystobacterineae</taxon>
        <taxon>Archangiaceae</taxon>
        <taxon>Cystobacter</taxon>
    </lineage>
</organism>
<evidence type="ECO:0000313" key="3">
    <source>
        <dbReference type="EMBL" id="EPX57940.1"/>
    </source>
</evidence>
<dbReference type="RefSeq" id="WP_002624720.1">
    <property type="nucleotide sequence ID" value="NZ_ANAH02000028.1"/>
</dbReference>
<evidence type="ECO:0000313" key="4">
    <source>
        <dbReference type="Proteomes" id="UP000011682"/>
    </source>
</evidence>